<organism evidence="7 8">
    <name type="scientific">Bradyrhizobium erythrophlei</name>
    <dbReference type="NCBI Taxonomy" id="1437360"/>
    <lineage>
        <taxon>Bacteria</taxon>
        <taxon>Pseudomonadati</taxon>
        <taxon>Pseudomonadota</taxon>
        <taxon>Alphaproteobacteria</taxon>
        <taxon>Hyphomicrobiales</taxon>
        <taxon>Nitrobacteraceae</taxon>
        <taxon>Bradyrhizobium</taxon>
    </lineage>
</organism>
<evidence type="ECO:0000256" key="4">
    <source>
        <dbReference type="ARBA" id="ARBA00022989"/>
    </source>
</evidence>
<dbReference type="OrthoDB" id="9809785at2"/>
<evidence type="ECO:0000256" key="6">
    <source>
        <dbReference type="SAM" id="Phobius"/>
    </source>
</evidence>
<comment type="subcellular location">
    <subcellularLocation>
        <location evidence="1">Cell membrane</location>
        <topology evidence="1">Multi-pass membrane protein</topology>
    </subcellularLocation>
</comment>
<dbReference type="PANTHER" id="PTHR47089">
    <property type="entry name" value="ABC TRANSPORTER, PERMEASE PROTEIN"/>
    <property type="match status" value="1"/>
</dbReference>
<evidence type="ECO:0000256" key="1">
    <source>
        <dbReference type="ARBA" id="ARBA00004651"/>
    </source>
</evidence>
<feature type="transmembrane region" description="Helical" evidence="6">
    <location>
        <begin position="147"/>
        <end position="166"/>
    </location>
</feature>
<dbReference type="PANTHER" id="PTHR47089:SF1">
    <property type="entry name" value="GUANOSINE ABC TRANSPORTER PERMEASE PROTEIN NUPP"/>
    <property type="match status" value="1"/>
</dbReference>
<keyword evidence="4 6" id="KW-1133">Transmembrane helix</keyword>
<evidence type="ECO:0000313" key="8">
    <source>
        <dbReference type="Proteomes" id="UP000184096"/>
    </source>
</evidence>
<keyword evidence="5 6" id="KW-0472">Membrane</keyword>
<feature type="transmembrane region" description="Helical" evidence="6">
    <location>
        <begin position="21"/>
        <end position="51"/>
    </location>
</feature>
<dbReference type="GO" id="GO:0022857">
    <property type="term" value="F:transmembrane transporter activity"/>
    <property type="evidence" value="ECO:0007669"/>
    <property type="project" value="InterPro"/>
</dbReference>
<evidence type="ECO:0000256" key="2">
    <source>
        <dbReference type="ARBA" id="ARBA00022475"/>
    </source>
</evidence>
<evidence type="ECO:0000313" key="7">
    <source>
        <dbReference type="EMBL" id="SHN77555.1"/>
    </source>
</evidence>
<dbReference type="Proteomes" id="UP000184096">
    <property type="component" value="Chromosome I"/>
</dbReference>
<protein>
    <submittedName>
        <fullName evidence="7">Nucleoside ABC transporter membrane protein</fullName>
    </submittedName>
</protein>
<keyword evidence="3 6" id="KW-0812">Transmembrane</keyword>
<feature type="transmembrane region" description="Helical" evidence="6">
    <location>
        <begin position="280"/>
        <end position="308"/>
    </location>
</feature>
<feature type="transmembrane region" description="Helical" evidence="6">
    <location>
        <begin position="246"/>
        <end position="268"/>
    </location>
</feature>
<sequence>MQLVLEKRTERSNTIALVSPLIAIGLTIVTMVILFAILGKNPLLALWVYFIDPLTDSYSLQEIAVKATPLVMIAIGLSLCYLANVWNIGAEGQFLIGAVAGSWLAVKTQGTDAGAWVLPVMLVLGAAGGALYALIPAICKVKFGASEILTSLMLVYVADLFLDYLVRGPWRDPNGFNFPTTAEFDPVATVPNLIEGGRLHLGAIFVVLVVIAAAVLLSRMIKGFEIRVVGAAPRAARFGGFNSKQLILLTFAISGALAGLAGIIEVAGPVGHLQPGFSPGYGFTAIIVAFLGRLNPVGILIAGLFLALTFIGGEQAQIAMKIPLDVTKVFQGILLFYVLACDSLILYRIRLIPASGQVPVPPI</sequence>
<keyword evidence="8" id="KW-1185">Reference proteome</keyword>
<dbReference type="RefSeq" id="WP_072819413.1">
    <property type="nucleotide sequence ID" value="NZ_LT670849.1"/>
</dbReference>
<feature type="transmembrane region" description="Helical" evidence="6">
    <location>
        <begin position="199"/>
        <end position="217"/>
    </location>
</feature>
<dbReference type="GO" id="GO:0005886">
    <property type="term" value="C:plasma membrane"/>
    <property type="evidence" value="ECO:0007669"/>
    <property type="project" value="UniProtKB-SubCell"/>
</dbReference>
<dbReference type="Pfam" id="PF02653">
    <property type="entry name" value="BPD_transp_2"/>
    <property type="match status" value="1"/>
</dbReference>
<accession>A0A1M7U3M2</accession>
<name>A0A1M7U3M2_9BRAD</name>
<dbReference type="InterPro" id="IPR001851">
    <property type="entry name" value="ABC_transp_permease"/>
</dbReference>
<dbReference type="AlphaFoldDB" id="A0A1M7U3M2"/>
<proteinExistence type="predicted"/>
<feature type="transmembrane region" description="Helical" evidence="6">
    <location>
        <begin position="116"/>
        <end position="135"/>
    </location>
</feature>
<dbReference type="EMBL" id="LT670849">
    <property type="protein sequence ID" value="SHN77555.1"/>
    <property type="molecule type" value="Genomic_DNA"/>
</dbReference>
<evidence type="ECO:0000256" key="5">
    <source>
        <dbReference type="ARBA" id="ARBA00023136"/>
    </source>
</evidence>
<reference evidence="8" key="1">
    <citation type="submission" date="2016-11" db="EMBL/GenBank/DDBJ databases">
        <authorList>
            <person name="Varghese N."/>
            <person name="Submissions S."/>
        </authorList>
    </citation>
    <scope>NUCLEOTIDE SEQUENCE [LARGE SCALE GENOMIC DNA]</scope>
    <source>
        <strain evidence="8">GAS401</strain>
    </source>
</reference>
<dbReference type="CDD" id="cd06580">
    <property type="entry name" value="TM_PBP1_transp_TpRbsC_like"/>
    <property type="match status" value="1"/>
</dbReference>
<keyword evidence="2" id="KW-1003">Cell membrane</keyword>
<gene>
    <name evidence="7" type="ORF">SAMN05444170_3458</name>
</gene>
<feature type="transmembrane region" description="Helical" evidence="6">
    <location>
        <begin position="329"/>
        <end position="349"/>
    </location>
</feature>
<evidence type="ECO:0000256" key="3">
    <source>
        <dbReference type="ARBA" id="ARBA00022692"/>
    </source>
</evidence>